<proteinExistence type="predicted"/>
<evidence type="ECO:0000313" key="1">
    <source>
        <dbReference type="EMBL" id="CAG9954227.1"/>
    </source>
</evidence>
<comment type="caution">
    <text evidence="1">The sequence shown here is derived from an EMBL/GenBank/DDBJ whole genome shotgun (WGS) entry which is preliminary data.</text>
</comment>
<dbReference type="Proteomes" id="UP000836387">
    <property type="component" value="Unassembled WGS sequence"/>
</dbReference>
<accession>A0ACA9ULB6</accession>
<dbReference type="EMBL" id="CADEHS020000564">
    <property type="protein sequence ID" value="CAG9954227.1"/>
    <property type="molecule type" value="Genomic_DNA"/>
</dbReference>
<sequence>MEGPLDTGIAPVPVPPKRMAPPPPPPRASRYRRLRGSSVSSPPSKTFDVYCDGPRAEDEEAYGKLKRRSKSSSALRSKNVVSGLGAGALGPKPGRGGTTLGGAENSLHQLVGAAKPDAGSVPFNLQLPVPHPAVAHLVPLPLNPKPAKAVPRRTDILDVGETKPPAPPKIEVSCCHDLEDDSDSASTSTGTGNSLSSSTGSSATDATPPSPIESSAPPSPSLTSSPAPEAVTATATATQDQPLDDERLAEEVARLEAETDRILAEQKKRDLVRLHAQLDATTPPKPRLFLDKLSFLTRSPPSDADSQPGTPTKSPKSPLSPKSFRLPWSPSSISFLGSPGADKMAFIEQGGGGVVPGIDAPTSASNGGERRVTVRCLSSTINLPVTPDTTPVDIAYSTANFITHTINPANTIVVECYDVLGLERRVRRYERIRDVMNSWDRDQLNSLMVLCEDDLEEHRDLDAAAVSRIEEAPTGFCYQLYHCSKPGKWNKRWITLMDNGQIFAAKRPDSKPTDKDSVMLCHLSDFDIYTPRESQMKRHIRPPKKYCYGVKSQQKANFFANQDNFLHYFCTEDRALANRLYELIHGWRSWYLAHKQIGIFKPKEEEPPLRPRTKTNESLKKSMSIARRNTQRSPRLSLEKTPYTIGEFAPLLDMSDFDKPLEEFGKNIPPPQPAAAPAPPAQKSKDVPRPPVSLIKQKTAGPGGDPDQFLAGGLLGHAYDQRKLQEQAALASKADDGPFTGGSSLLNNVPAPTTTANEPEASPWLPSALEHTARARTTQQPQPRMPRRPATADASRHHHHQQHHQHHHQQQQPLVNLKDDFPVPPLPQGGNRLHRSGTGRAVKPPNGAPLVDYAGGISNNSAPMPSRNIARMSSSATGGRPRSRSSANPRQNGQTLIQFDRPPVPALPDRSSRRPGERVASNPSRGRDPRAQEPLINRIK</sequence>
<gene>
    <name evidence="1" type="ORF">CRV2_00014821</name>
</gene>
<reference evidence="1" key="1">
    <citation type="submission" date="2020-04" db="EMBL/GenBank/DDBJ databases">
        <authorList>
            <person name="Broberg M."/>
        </authorList>
    </citation>
    <scope>NUCLEOTIDE SEQUENCE</scope>
</reference>
<protein>
    <submittedName>
        <fullName evidence="1">Uncharacterized protein</fullName>
    </submittedName>
</protein>
<organism evidence="1 2">
    <name type="scientific">Clonostachys rosea f. rosea IK726</name>
    <dbReference type="NCBI Taxonomy" id="1349383"/>
    <lineage>
        <taxon>Eukaryota</taxon>
        <taxon>Fungi</taxon>
        <taxon>Dikarya</taxon>
        <taxon>Ascomycota</taxon>
        <taxon>Pezizomycotina</taxon>
        <taxon>Sordariomycetes</taxon>
        <taxon>Hypocreomycetidae</taxon>
        <taxon>Hypocreales</taxon>
        <taxon>Bionectriaceae</taxon>
        <taxon>Clonostachys</taxon>
    </lineage>
</organism>
<reference evidence="1" key="2">
    <citation type="submission" date="2021-10" db="EMBL/GenBank/DDBJ databases">
        <authorList>
            <person name="Piombo E."/>
        </authorList>
    </citation>
    <scope>NUCLEOTIDE SEQUENCE</scope>
</reference>
<evidence type="ECO:0000313" key="2">
    <source>
        <dbReference type="Proteomes" id="UP000836387"/>
    </source>
</evidence>
<name>A0ACA9ULB6_BIOOC</name>
<keyword evidence="2" id="KW-1185">Reference proteome</keyword>